<evidence type="ECO:0000256" key="2">
    <source>
        <dbReference type="ARBA" id="ARBA00022490"/>
    </source>
</evidence>
<name>A0ABD3UNI0_9LAMI</name>
<feature type="compositionally biased region" description="Polar residues" evidence="3">
    <location>
        <begin position="130"/>
        <end position="149"/>
    </location>
</feature>
<feature type="compositionally biased region" description="Low complexity" evidence="3">
    <location>
        <begin position="164"/>
        <end position="173"/>
    </location>
</feature>
<feature type="region of interest" description="Disordered" evidence="3">
    <location>
        <begin position="121"/>
        <end position="246"/>
    </location>
</feature>
<organism evidence="4 5">
    <name type="scientific">Penstemon smallii</name>
    <dbReference type="NCBI Taxonomy" id="265156"/>
    <lineage>
        <taxon>Eukaryota</taxon>
        <taxon>Viridiplantae</taxon>
        <taxon>Streptophyta</taxon>
        <taxon>Embryophyta</taxon>
        <taxon>Tracheophyta</taxon>
        <taxon>Spermatophyta</taxon>
        <taxon>Magnoliopsida</taxon>
        <taxon>eudicotyledons</taxon>
        <taxon>Gunneridae</taxon>
        <taxon>Pentapetalae</taxon>
        <taxon>asterids</taxon>
        <taxon>lamiids</taxon>
        <taxon>Lamiales</taxon>
        <taxon>Plantaginaceae</taxon>
        <taxon>Cheloneae</taxon>
        <taxon>Penstemon</taxon>
    </lineage>
</organism>
<feature type="compositionally biased region" description="Polar residues" evidence="3">
    <location>
        <begin position="283"/>
        <end position="294"/>
    </location>
</feature>
<feature type="compositionally biased region" description="Low complexity" evidence="3">
    <location>
        <begin position="474"/>
        <end position="490"/>
    </location>
</feature>
<evidence type="ECO:0000256" key="3">
    <source>
        <dbReference type="SAM" id="MobiDB-lite"/>
    </source>
</evidence>
<comment type="subcellular location">
    <subcellularLocation>
        <location evidence="1">Cytoplasm</location>
        <location evidence="1">P-body</location>
    </subcellularLocation>
</comment>
<comment type="caution">
    <text evidence="4">The sequence shown here is derived from an EMBL/GenBank/DDBJ whole genome shotgun (WGS) entry which is preliminary data.</text>
</comment>
<dbReference type="AlphaFoldDB" id="A0ABD3UNI0"/>
<reference evidence="4 5" key="1">
    <citation type="submission" date="2024-12" db="EMBL/GenBank/DDBJ databases">
        <title>The unique morphological basis and parallel evolutionary history of personate flowers in Penstemon.</title>
        <authorList>
            <person name="Depatie T.H."/>
            <person name="Wessinger C.A."/>
        </authorList>
    </citation>
    <scope>NUCLEOTIDE SEQUENCE [LARGE SCALE GENOMIC DNA]</scope>
    <source>
        <strain evidence="4">WTNN_2</strain>
        <tissue evidence="4">Leaf</tissue>
    </source>
</reference>
<evidence type="ECO:0000313" key="5">
    <source>
        <dbReference type="Proteomes" id="UP001634393"/>
    </source>
</evidence>
<dbReference type="EMBL" id="JBJXBP010000001">
    <property type="protein sequence ID" value="KAL3851054.1"/>
    <property type="molecule type" value="Genomic_DNA"/>
</dbReference>
<proteinExistence type="predicted"/>
<feature type="compositionally biased region" description="Polar residues" evidence="3">
    <location>
        <begin position="201"/>
        <end position="211"/>
    </location>
</feature>
<keyword evidence="5" id="KW-1185">Reference proteome</keyword>
<dbReference type="Proteomes" id="UP001634393">
    <property type="component" value="Unassembled WGS sequence"/>
</dbReference>
<dbReference type="GO" id="GO:0000932">
    <property type="term" value="C:P-body"/>
    <property type="evidence" value="ECO:0007669"/>
    <property type="project" value="UniProtKB-SubCell"/>
</dbReference>
<keyword evidence="2" id="KW-0963">Cytoplasm</keyword>
<feature type="region of interest" description="Disordered" evidence="3">
    <location>
        <begin position="272"/>
        <end position="296"/>
    </location>
</feature>
<evidence type="ECO:0000313" key="4">
    <source>
        <dbReference type="EMBL" id="KAL3851054.1"/>
    </source>
</evidence>
<accession>A0ABD3UNI0</accession>
<feature type="region of interest" description="Disordered" evidence="3">
    <location>
        <begin position="474"/>
        <end position="494"/>
    </location>
</feature>
<protein>
    <submittedName>
        <fullName evidence="4">Uncharacterized protein</fullName>
    </submittedName>
</protein>
<sequence>MDVYGGGGNIEQSSKPTGGAVFDASQYEFFGNDTVDEVELGGLDDEEDDLAPAGFEEQEFQFEREEGDVLDSLSEIDDISNTFSKLNKVTSGPISAGVSGEWGSRESSSAAEWAREAEFTNWYDPRTFDAETTQENKQWPPQQYSSSHLMESKSLHRTSSYPDQQQHPNQQQNLHHHYSSEPILIPKSSFTSYPPPGGKSPQASPNGQSMHPNIPYHPGGHQMPISSSNLSPFPNPQLQLNSLHHGSQFGGNISQLPHGLPVNNRFQNQWVNQGSLYPGDRPNNISSQQLSHQNGLMPPQLMQNRMQHPFPPSFGHLPGVQPQHFNHHLPPSPSMANNFDMLGLPDLRDQRAMPLPRNRQGTHYSHQGSDSGFHKGESGWPRFKSKYMSADEIENILRVQLAATHSNDPYVDDYYNQACLARKSAGAKLRHHFCPTNLKDSAARARASNEPHAFLQVDALGRVSFSSIRRPRPLLEVGSPKSSSSGGAESKLAEKPLEQEPLLAARVTIEDGICLLLDVDDIDRYLQFAQLPDGGAQLRQRRQVLLEDLASSLQLVDPLGNNGHTVDLAPKDDLVFLRLISLLKGRKLLLRYLQLLSPGDELTRVVCMTIFRHLRFLFGNLFSDPGASSTTSNLAKAISSCVHCMELKALAACLASVVCSVEHPPLRPIGSPAGDGASVILKSILDRATELLTDPQAAGNCSTQNRAFWQASFDAFFSLLTKYCFNKYDSVMQSFLAQGSPDAADVAKAITREMPVELLRASLPHTSEQQRKILLEFAHRSTVLGFGGQSGGSGS</sequence>
<gene>
    <name evidence="4" type="ORF">ACJIZ3_012936</name>
</gene>
<dbReference type="PANTHER" id="PTHR21551:SF0">
    <property type="entry name" value="PROTEIN ASSOCIATED WITH TOPO II RELATED-1, ISOFORM A"/>
    <property type="match status" value="1"/>
</dbReference>
<dbReference type="InterPro" id="IPR039900">
    <property type="entry name" value="Pat1-like"/>
</dbReference>
<dbReference type="PANTHER" id="PTHR21551">
    <property type="entry name" value="TOPOISOMERASE II-ASSOCIATED PROTEIN PAT1"/>
    <property type="match status" value="1"/>
</dbReference>
<feature type="compositionally biased region" description="Polar residues" evidence="3">
    <location>
        <begin position="224"/>
        <end position="246"/>
    </location>
</feature>
<evidence type="ECO:0000256" key="1">
    <source>
        <dbReference type="ARBA" id="ARBA00004201"/>
    </source>
</evidence>